<reference evidence="1 2" key="1">
    <citation type="submission" date="2019-03" db="EMBL/GenBank/DDBJ databases">
        <title>Genomic Encyclopedia of Type Strains, Phase IV (KMG-IV): sequencing the most valuable type-strain genomes for metagenomic binning, comparative biology and taxonomic classification.</title>
        <authorList>
            <person name="Goeker M."/>
        </authorList>
    </citation>
    <scope>NUCLEOTIDE SEQUENCE [LARGE SCALE GENOMIC DNA]</scope>
    <source>
        <strain evidence="1 2">DSM 100048</strain>
    </source>
</reference>
<sequence length="207" mass="24209">MPVFLSSSTKGGRKVSYRVLLTRSGVMKEDRESNRFQGWPFHAEERREDGEINNGAFDLISQPHKIDSIHEATDANGLRPLIKYLNRPVGCFMTLGCAAGIEDDGLYYSYLELTIRYAELARSTDWPQEFEQKWKHFLERAESQTEGIRHLLEESCRMTYRHFYLRPEIDRRLLVCMDLRAVSEAHHRILISHAQRFFELLESGELN</sequence>
<proteinExistence type="predicted"/>
<organism evidence="1 2">
    <name type="scientific">Paracandidimonas soli</name>
    <dbReference type="NCBI Taxonomy" id="1917182"/>
    <lineage>
        <taxon>Bacteria</taxon>
        <taxon>Pseudomonadati</taxon>
        <taxon>Pseudomonadota</taxon>
        <taxon>Betaproteobacteria</taxon>
        <taxon>Burkholderiales</taxon>
        <taxon>Alcaligenaceae</taxon>
        <taxon>Paracandidimonas</taxon>
    </lineage>
</organism>
<gene>
    <name evidence="1" type="ORF">EV686_106206</name>
</gene>
<dbReference type="Proteomes" id="UP000294692">
    <property type="component" value="Unassembled WGS sequence"/>
</dbReference>
<dbReference type="AlphaFoldDB" id="A0A4R3V260"/>
<evidence type="ECO:0000313" key="2">
    <source>
        <dbReference type="Proteomes" id="UP000294692"/>
    </source>
</evidence>
<comment type="caution">
    <text evidence="1">The sequence shown here is derived from an EMBL/GenBank/DDBJ whole genome shotgun (WGS) entry which is preliminary data.</text>
</comment>
<dbReference type="EMBL" id="SMBX01000006">
    <property type="protein sequence ID" value="TCU97323.1"/>
    <property type="molecule type" value="Genomic_DNA"/>
</dbReference>
<keyword evidence="2" id="KW-1185">Reference proteome</keyword>
<evidence type="ECO:0000313" key="1">
    <source>
        <dbReference type="EMBL" id="TCU97323.1"/>
    </source>
</evidence>
<protein>
    <submittedName>
        <fullName evidence="1">Uncharacterized protein</fullName>
    </submittedName>
</protein>
<name>A0A4R3V260_9BURK</name>
<accession>A0A4R3V260</accession>